<feature type="repeat" description="TPR" evidence="13">
    <location>
        <begin position="1143"/>
        <end position="1176"/>
    </location>
</feature>
<evidence type="ECO:0000256" key="3">
    <source>
        <dbReference type="ARBA" id="ARBA00012438"/>
    </source>
</evidence>
<dbReference type="InterPro" id="IPR019734">
    <property type="entry name" value="TPR_rpt"/>
</dbReference>
<feature type="domain" description="Guanylate cyclase" evidence="18">
    <location>
        <begin position="954"/>
        <end position="1080"/>
    </location>
</feature>
<dbReference type="PROSITE" id="PS50005">
    <property type="entry name" value="TPR"/>
    <property type="match status" value="1"/>
</dbReference>
<evidence type="ECO:0000256" key="5">
    <source>
        <dbReference type="ARBA" id="ARBA00022553"/>
    </source>
</evidence>
<keyword evidence="20" id="KW-0067">ATP-binding</keyword>
<evidence type="ECO:0000256" key="11">
    <source>
        <dbReference type="ARBA" id="ARBA00023136"/>
    </source>
</evidence>
<keyword evidence="5 12" id="KW-0597">Phosphoprotein</keyword>
<accession>A0ABY5AUV7</accession>
<comment type="catalytic activity">
    <reaction evidence="1">
        <text>ATP + protein L-histidine = ADP + protein N-phospho-L-histidine.</text>
        <dbReference type="EC" id="2.7.13.3"/>
    </reaction>
</comment>
<feature type="domain" description="Histidine kinase" evidence="16">
    <location>
        <begin position="462"/>
        <end position="713"/>
    </location>
</feature>
<keyword evidence="7 15" id="KW-0812">Transmembrane</keyword>
<dbReference type="PROSITE" id="PS50125">
    <property type="entry name" value="GUANYLATE_CYCLASE_2"/>
    <property type="match status" value="1"/>
</dbReference>
<dbReference type="InterPro" id="IPR001789">
    <property type="entry name" value="Sig_transdc_resp-reg_receiver"/>
</dbReference>
<dbReference type="Pfam" id="PF00072">
    <property type="entry name" value="Response_reg"/>
    <property type="match status" value="1"/>
</dbReference>
<dbReference type="Gene3D" id="3.30.70.1230">
    <property type="entry name" value="Nucleotide cyclase"/>
    <property type="match status" value="1"/>
</dbReference>
<dbReference type="PROSITE" id="PS50885">
    <property type="entry name" value="HAMP"/>
    <property type="match status" value="1"/>
</dbReference>
<keyword evidence="13" id="KW-0802">TPR repeat</keyword>
<dbReference type="InterPro" id="IPR005467">
    <property type="entry name" value="His_kinase_dom"/>
</dbReference>
<dbReference type="InterPro" id="IPR003661">
    <property type="entry name" value="HisK_dim/P_dom"/>
</dbReference>
<dbReference type="InterPro" id="IPR004358">
    <property type="entry name" value="Sig_transdc_His_kin-like_C"/>
</dbReference>
<dbReference type="InterPro" id="IPR003660">
    <property type="entry name" value="HAMP_dom"/>
</dbReference>
<organism evidence="20 21">
    <name type="scientific">Phormidium yuhuli AB48</name>
    <dbReference type="NCBI Taxonomy" id="2940671"/>
    <lineage>
        <taxon>Bacteria</taxon>
        <taxon>Bacillati</taxon>
        <taxon>Cyanobacteriota</taxon>
        <taxon>Cyanophyceae</taxon>
        <taxon>Oscillatoriophycideae</taxon>
        <taxon>Oscillatoriales</taxon>
        <taxon>Oscillatoriaceae</taxon>
        <taxon>Phormidium</taxon>
        <taxon>Phormidium yuhuli</taxon>
    </lineage>
</organism>
<dbReference type="InterPro" id="IPR001054">
    <property type="entry name" value="A/G_cyclase"/>
</dbReference>
<keyword evidence="21" id="KW-1185">Reference proteome</keyword>
<dbReference type="Gene3D" id="3.40.50.2300">
    <property type="match status" value="1"/>
</dbReference>
<dbReference type="SMART" id="SM00387">
    <property type="entry name" value="HATPase_c"/>
    <property type="match status" value="1"/>
</dbReference>
<dbReference type="CDD" id="cd16922">
    <property type="entry name" value="HATPase_EvgS-ArcB-TorS-like"/>
    <property type="match status" value="1"/>
</dbReference>
<dbReference type="SMART" id="SM00448">
    <property type="entry name" value="REC"/>
    <property type="match status" value="1"/>
</dbReference>
<keyword evidence="11 15" id="KW-0472">Membrane</keyword>
<dbReference type="InterPro" id="IPR011006">
    <property type="entry name" value="CheY-like_superfamily"/>
</dbReference>
<dbReference type="InterPro" id="IPR036097">
    <property type="entry name" value="HisK_dim/P_sf"/>
</dbReference>
<evidence type="ECO:0000256" key="2">
    <source>
        <dbReference type="ARBA" id="ARBA00004651"/>
    </source>
</evidence>
<evidence type="ECO:0000256" key="4">
    <source>
        <dbReference type="ARBA" id="ARBA00022475"/>
    </source>
</evidence>
<dbReference type="InterPro" id="IPR036890">
    <property type="entry name" value="HATPase_C_sf"/>
</dbReference>
<keyword evidence="6" id="KW-0808">Transferase</keyword>
<proteinExistence type="predicted"/>
<feature type="compositionally biased region" description="Polar residues" evidence="14">
    <location>
        <begin position="760"/>
        <end position="773"/>
    </location>
</feature>
<feature type="domain" description="Response regulatory" evidence="17">
    <location>
        <begin position="797"/>
        <end position="914"/>
    </location>
</feature>
<dbReference type="Gene3D" id="1.10.287.130">
    <property type="match status" value="1"/>
</dbReference>
<keyword evidence="8" id="KW-0418">Kinase</keyword>
<dbReference type="SMART" id="SM00044">
    <property type="entry name" value="CYCc"/>
    <property type="match status" value="1"/>
</dbReference>
<dbReference type="CDD" id="cd12913">
    <property type="entry name" value="PDC1_MCP_like"/>
    <property type="match status" value="1"/>
</dbReference>
<keyword evidence="4" id="KW-1003">Cell membrane</keyword>
<dbReference type="SUPFAM" id="SSF55073">
    <property type="entry name" value="Nucleotide cyclase"/>
    <property type="match status" value="1"/>
</dbReference>
<evidence type="ECO:0000259" key="17">
    <source>
        <dbReference type="PROSITE" id="PS50110"/>
    </source>
</evidence>
<dbReference type="SUPFAM" id="SSF47384">
    <property type="entry name" value="Homodimeric domain of signal transducing histidine kinase"/>
    <property type="match status" value="1"/>
</dbReference>
<evidence type="ECO:0000256" key="14">
    <source>
        <dbReference type="SAM" id="MobiDB-lite"/>
    </source>
</evidence>
<reference evidence="20" key="1">
    <citation type="submission" date="2022-06" db="EMBL/GenBank/DDBJ databases">
        <title>Genome sequence of Phormidium yuhuli AB48 isolated from an industrial photobioreactor environment.</title>
        <authorList>
            <person name="Qiu Y."/>
            <person name="Noonan A.J.C."/>
            <person name="Dofher K."/>
            <person name="Koch M."/>
            <person name="Kieft B."/>
            <person name="Lin X."/>
            <person name="Ziels R.M."/>
            <person name="Hallam S.J."/>
        </authorList>
    </citation>
    <scope>NUCLEOTIDE SEQUENCE</scope>
    <source>
        <strain evidence="20">AB48</strain>
    </source>
</reference>
<dbReference type="Proteomes" id="UP001056708">
    <property type="component" value="Chromosome"/>
</dbReference>
<dbReference type="Pfam" id="PF00512">
    <property type="entry name" value="HisKA"/>
    <property type="match status" value="1"/>
</dbReference>
<evidence type="ECO:0000256" key="7">
    <source>
        <dbReference type="ARBA" id="ARBA00022692"/>
    </source>
</evidence>
<evidence type="ECO:0000259" key="16">
    <source>
        <dbReference type="PROSITE" id="PS50109"/>
    </source>
</evidence>
<dbReference type="PRINTS" id="PR00344">
    <property type="entry name" value="BCTRLSENSOR"/>
</dbReference>
<keyword evidence="9 15" id="KW-1133">Transmembrane helix</keyword>
<feature type="region of interest" description="Disordered" evidence="14">
    <location>
        <begin position="743"/>
        <end position="787"/>
    </location>
</feature>
<evidence type="ECO:0000313" key="21">
    <source>
        <dbReference type="Proteomes" id="UP001056708"/>
    </source>
</evidence>
<feature type="transmembrane region" description="Helical" evidence="15">
    <location>
        <begin position="368"/>
        <end position="391"/>
    </location>
</feature>
<dbReference type="Pfam" id="PF02743">
    <property type="entry name" value="dCache_1"/>
    <property type="match status" value="1"/>
</dbReference>
<protein>
    <recommendedName>
        <fullName evidence="3">histidine kinase</fullName>
        <ecNumber evidence="3">2.7.13.3</ecNumber>
    </recommendedName>
</protein>
<dbReference type="CDD" id="cd07302">
    <property type="entry name" value="CHD"/>
    <property type="match status" value="1"/>
</dbReference>
<comment type="subcellular location">
    <subcellularLocation>
        <location evidence="2">Cell membrane</location>
        <topology evidence="2">Multi-pass membrane protein</topology>
    </subcellularLocation>
</comment>
<dbReference type="SUPFAM" id="SSF52172">
    <property type="entry name" value="CheY-like"/>
    <property type="match status" value="1"/>
</dbReference>
<dbReference type="EC" id="2.7.13.3" evidence="3"/>
<name>A0ABY5AUV7_9CYAN</name>
<keyword evidence="20" id="KW-0547">Nucleotide-binding</keyword>
<evidence type="ECO:0000256" key="13">
    <source>
        <dbReference type="PROSITE-ProRule" id="PRU00339"/>
    </source>
</evidence>
<dbReference type="SUPFAM" id="SSF55874">
    <property type="entry name" value="ATPase domain of HSP90 chaperone/DNA topoisomerase II/histidine kinase"/>
    <property type="match status" value="1"/>
</dbReference>
<dbReference type="SMART" id="SM00388">
    <property type="entry name" value="HisKA"/>
    <property type="match status" value="1"/>
</dbReference>
<dbReference type="InterPro" id="IPR029787">
    <property type="entry name" value="Nucleotide_cyclase"/>
</dbReference>
<evidence type="ECO:0000256" key="15">
    <source>
        <dbReference type="SAM" id="Phobius"/>
    </source>
</evidence>
<evidence type="ECO:0000313" key="20">
    <source>
        <dbReference type="EMBL" id="USR92557.1"/>
    </source>
</evidence>
<dbReference type="CDD" id="cd06225">
    <property type="entry name" value="HAMP"/>
    <property type="match status" value="1"/>
</dbReference>
<dbReference type="Pfam" id="PF02518">
    <property type="entry name" value="HATPase_c"/>
    <property type="match status" value="1"/>
</dbReference>
<evidence type="ECO:0000259" key="18">
    <source>
        <dbReference type="PROSITE" id="PS50125"/>
    </source>
</evidence>
<dbReference type="SMART" id="SM00304">
    <property type="entry name" value="HAMP"/>
    <property type="match status" value="1"/>
</dbReference>
<evidence type="ECO:0000256" key="6">
    <source>
        <dbReference type="ARBA" id="ARBA00022679"/>
    </source>
</evidence>
<dbReference type="CDD" id="cd00082">
    <property type="entry name" value="HisKA"/>
    <property type="match status" value="1"/>
</dbReference>
<sequence>MSDDGDIYRRGILESMVLQRLLQDLSNRLPLRTVLIVPFALQIFAAVGLTGYLAFRNGQRAVDELAQQLQGEISHRIEERLDSYLSQAHLINQMNIQAVQLNSLDLDNLEQLDRHFAQQIRLFEAISYIYFANPQGEFSGAEQVPGERPRIGRAGRGAPDDDTFYTYATDDTGQATEQLSAIPGYDALTRPWYVGAVRGRSPGWGEVYVWAAPYKNLALPAAQPVYDDQGRLLGVFAVDLSLLDISTFLGRLEVGQTGETFIVDHQGQLIATSTSEPPFSQNDENPDRLYASESQSPLIRETASYLLSRLGGFSRLETPQRHRFDLDGERKLVQIQPFEDDLGLNWSIVVVIPERDFMERIHVNTRNTIFLCALALVISTAIGVLTARWVVLPLRQLKESAQALADGQWEHELPLKRQDEIGDLARSFQRMAGQLKQYFGDLQGKNEQMQRLDQLKDEFLANTSHELRTPLNGTIGIAESLLDEVAGPLNSQQRYNLNLIVQSCYRLNTLVNDILDFSKLRHKQITLKPRPVGIREAVDAVLNLCQSLVSRKNVQLINAISPQLPLAYADENRLQQILYNLVGNGIKFTEEGFVGISAVYSCEREPQLSSELDLSLTSSPESDLNVKDEAADISQGYLLITVSDTGIGIPLEKHESIFASFEQGDGSTAREYGGTGLGLAVTKQLVELHGGTVTLQSIVGKGSQFTFSLPVATQAQHETEDAAPATNKTSPVVEDISWEEDWREGQRQEDPVVTPIVQVSPKNSPQEALNLSSETKRPRSGETQPVLSDEDAQKLFNILIVDDEEINLQVLVNHLSLENYNVTQAINGVDALEMIEEGFRPDLVLLDVMMPKMTGYEVTRKIRQIYPAHELPILLLTAKDRPEDIVAGLQQGANDYLTKPVNKRELLARMRTHLDLSNLSLAYAKFVPKEFLQFLDKSSIIDVELGDTVEREMSILFSDIRDFTKLSEGMKPEDNFRFINGYLSRMEPAILDNSGFIDKYIGDAIMALFGGSADDAVKAAITMLKNLDEYNQTRQRPERRPIRVGIGINTGKLMLGTVGGERHMNSTAISDAVNLASRIEGLTKVYGVSLLISEDTFINLNNSSDYQIRLIDRVLVKGKTQPISVFEVFDADNEPGRTGKAATRTQFELGLAYLQGHNIQEAEDLFIDCLTQNPTDQAAKIYLERCRKAKSPSDSWDQC</sequence>
<keyword evidence="10" id="KW-0902">Two-component regulatory system</keyword>
<dbReference type="PROSITE" id="PS50109">
    <property type="entry name" value="HIS_KIN"/>
    <property type="match status" value="1"/>
</dbReference>
<dbReference type="Pfam" id="PF00211">
    <property type="entry name" value="Guanylate_cyc"/>
    <property type="match status" value="1"/>
</dbReference>
<feature type="modified residue" description="4-aspartylphosphate" evidence="12">
    <location>
        <position position="847"/>
    </location>
</feature>
<gene>
    <name evidence="20" type="ORF">NEA10_07525</name>
</gene>
<dbReference type="RefSeq" id="WP_252664709.1">
    <property type="nucleotide sequence ID" value="NZ_CP098611.1"/>
</dbReference>
<dbReference type="InterPro" id="IPR003594">
    <property type="entry name" value="HATPase_dom"/>
</dbReference>
<evidence type="ECO:0000256" key="9">
    <source>
        <dbReference type="ARBA" id="ARBA00022989"/>
    </source>
</evidence>
<dbReference type="Gene3D" id="3.30.450.20">
    <property type="entry name" value="PAS domain"/>
    <property type="match status" value="2"/>
</dbReference>
<evidence type="ECO:0000256" key="10">
    <source>
        <dbReference type="ARBA" id="ARBA00023012"/>
    </source>
</evidence>
<dbReference type="SUPFAM" id="SSF158472">
    <property type="entry name" value="HAMP domain-like"/>
    <property type="match status" value="1"/>
</dbReference>
<evidence type="ECO:0000256" key="1">
    <source>
        <dbReference type="ARBA" id="ARBA00000085"/>
    </source>
</evidence>
<dbReference type="Gene3D" id="3.30.565.10">
    <property type="entry name" value="Histidine kinase-like ATPase, C-terminal domain"/>
    <property type="match status" value="1"/>
</dbReference>
<dbReference type="InterPro" id="IPR033479">
    <property type="entry name" value="dCache_1"/>
</dbReference>
<evidence type="ECO:0000256" key="8">
    <source>
        <dbReference type="ARBA" id="ARBA00022777"/>
    </source>
</evidence>
<evidence type="ECO:0000256" key="12">
    <source>
        <dbReference type="PROSITE-ProRule" id="PRU00169"/>
    </source>
</evidence>
<dbReference type="CDD" id="cd17574">
    <property type="entry name" value="REC_OmpR"/>
    <property type="match status" value="1"/>
</dbReference>
<feature type="domain" description="HAMP" evidence="19">
    <location>
        <begin position="388"/>
        <end position="440"/>
    </location>
</feature>
<dbReference type="Gene3D" id="6.10.340.10">
    <property type="match status" value="1"/>
</dbReference>
<dbReference type="PANTHER" id="PTHR43047:SF72">
    <property type="entry name" value="OSMOSENSING HISTIDINE PROTEIN KINASE SLN1"/>
    <property type="match status" value="1"/>
</dbReference>
<dbReference type="PANTHER" id="PTHR43047">
    <property type="entry name" value="TWO-COMPONENT HISTIDINE PROTEIN KINASE"/>
    <property type="match status" value="1"/>
</dbReference>
<dbReference type="PROSITE" id="PS50110">
    <property type="entry name" value="RESPONSE_REGULATORY"/>
    <property type="match status" value="1"/>
</dbReference>
<evidence type="ECO:0000259" key="19">
    <source>
        <dbReference type="PROSITE" id="PS50885"/>
    </source>
</evidence>
<dbReference type="GO" id="GO:0005524">
    <property type="term" value="F:ATP binding"/>
    <property type="evidence" value="ECO:0007669"/>
    <property type="project" value="UniProtKB-KW"/>
</dbReference>
<dbReference type="Pfam" id="PF00672">
    <property type="entry name" value="HAMP"/>
    <property type="match status" value="1"/>
</dbReference>
<feature type="transmembrane region" description="Helical" evidence="15">
    <location>
        <begin position="35"/>
        <end position="55"/>
    </location>
</feature>
<dbReference type="EMBL" id="CP098611">
    <property type="protein sequence ID" value="USR92557.1"/>
    <property type="molecule type" value="Genomic_DNA"/>
</dbReference>